<dbReference type="HOGENOM" id="CLU_264945_0_0_1"/>
<feature type="compositionally biased region" description="Polar residues" evidence="3">
    <location>
        <begin position="652"/>
        <end position="664"/>
    </location>
</feature>
<dbReference type="OMA" id="FREDYII"/>
<dbReference type="PANTHER" id="PTHR10652:SF0">
    <property type="entry name" value="ADENYLYL CYCLASE-ASSOCIATED PROTEIN"/>
    <property type="match status" value="1"/>
</dbReference>
<protein>
    <recommendedName>
        <fullName evidence="2">Adenylyl cyclase-associated protein</fullName>
    </recommendedName>
</protein>
<dbReference type="RefSeq" id="XP_003106725.2">
    <property type="nucleotide sequence ID" value="XM_003106677.2"/>
</dbReference>
<evidence type="ECO:0000313" key="6">
    <source>
        <dbReference type="Proteomes" id="UP000008281"/>
    </source>
</evidence>
<feature type="region of interest" description="Disordered" evidence="3">
    <location>
        <begin position="707"/>
        <end position="746"/>
    </location>
</feature>
<dbReference type="eggNOG" id="KOG2675">
    <property type="taxonomic scope" value="Eukaryota"/>
</dbReference>
<feature type="compositionally biased region" description="Polar residues" evidence="3">
    <location>
        <begin position="399"/>
        <end position="411"/>
    </location>
</feature>
<name>E3MAP1_CAERE</name>
<dbReference type="InterPro" id="IPR001837">
    <property type="entry name" value="Adenylate_cyclase-assoc_CAP"/>
</dbReference>
<feature type="compositionally biased region" description="Polar residues" evidence="3">
    <location>
        <begin position="728"/>
        <end position="742"/>
    </location>
</feature>
<feature type="compositionally biased region" description="Low complexity" evidence="3">
    <location>
        <begin position="614"/>
        <end position="632"/>
    </location>
</feature>
<feature type="compositionally biased region" description="Low complexity" evidence="3">
    <location>
        <begin position="418"/>
        <end position="429"/>
    </location>
</feature>
<feature type="region of interest" description="Disordered" evidence="3">
    <location>
        <begin position="1079"/>
        <end position="1107"/>
    </location>
</feature>
<dbReference type="SUPFAM" id="SSF101278">
    <property type="entry name" value="N-terminal domain of adenylylcyclase associated protein, CAP"/>
    <property type="match status" value="1"/>
</dbReference>
<feature type="region of interest" description="Disordered" evidence="3">
    <location>
        <begin position="652"/>
        <end position="682"/>
    </location>
</feature>
<dbReference type="GO" id="GO:0019933">
    <property type="term" value="P:cAMP-mediated signaling"/>
    <property type="evidence" value="ECO:0007669"/>
    <property type="project" value="TreeGrafter"/>
</dbReference>
<dbReference type="SUPFAM" id="SSF69340">
    <property type="entry name" value="C-terminal domain of adenylylcyclase associated protein"/>
    <property type="match status" value="1"/>
</dbReference>
<dbReference type="SMART" id="SM00673">
    <property type="entry name" value="CARP"/>
    <property type="match status" value="2"/>
</dbReference>
<dbReference type="InterPro" id="IPR053950">
    <property type="entry name" value="CAP_N"/>
</dbReference>
<keyword evidence="6" id="KW-1185">Reference proteome</keyword>
<dbReference type="InterPro" id="IPR013992">
    <property type="entry name" value="Adenylate_cyclase-assoc_CAP_N"/>
</dbReference>
<feature type="compositionally biased region" description="Polar residues" evidence="3">
    <location>
        <begin position="251"/>
        <end position="302"/>
    </location>
</feature>
<dbReference type="PROSITE" id="PS01089">
    <property type="entry name" value="CAP_2"/>
    <property type="match status" value="1"/>
</dbReference>
<dbReference type="STRING" id="31234.E3MAP1"/>
<dbReference type="GO" id="GO:0000902">
    <property type="term" value="P:cell morphogenesis"/>
    <property type="evidence" value="ECO:0007669"/>
    <property type="project" value="TreeGrafter"/>
</dbReference>
<evidence type="ECO:0000256" key="2">
    <source>
        <dbReference type="RuleBase" id="RU000647"/>
    </source>
</evidence>
<dbReference type="GeneID" id="9809059"/>
<dbReference type="FunFam" id="2.160.20.70:FF:000014">
    <property type="entry name" value="Adenylyl cyclase-associated protein"/>
    <property type="match status" value="1"/>
</dbReference>
<dbReference type="Pfam" id="PF08603">
    <property type="entry name" value="CAP_C"/>
    <property type="match status" value="1"/>
</dbReference>
<dbReference type="FunCoup" id="E3MAP1">
    <property type="interactions" value="1841"/>
</dbReference>
<dbReference type="EMBL" id="DS268432">
    <property type="protein sequence ID" value="EFO97331.1"/>
    <property type="molecule type" value="Genomic_DNA"/>
</dbReference>
<feature type="compositionally biased region" description="Pro residues" evidence="3">
    <location>
        <begin position="999"/>
        <end position="1022"/>
    </location>
</feature>
<dbReference type="AlphaFoldDB" id="E3MAP1"/>
<accession>E3MAP1</accession>
<feature type="compositionally biased region" description="Pro residues" evidence="3">
    <location>
        <begin position="208"/>
        <end position="223"/>
    </location>
</feature>
<dbReference type="GO" id="GO:0008179">
    <property type="term" value="F:adenylate cyclase binding"/>
    <property type="evidence" value="ECO:0007669"/>
    <property type="project" value="TreeGrafter"/>
</dbReference>
<dbReference type="OrthoDB" id="1601at2759"/>
<sequence length="1260" mass="140134">MSAQEDFLKRLENVTIRLEAISGQKPALAPKPTNLGASSGSTNEYFYSSSFCFSSSTMDSLYYSAPRPFNKYPRGYRPVTDSTQDLRSFGGGLRPSSSWSSFPQQLVSDQRSATLPRFPSSCVSPASPISPISPIDRNTHYWTAEEPPRSRRPIRSESNSTVFDNNFSPRELSPLSISSEYCNNPPPVQSVSMYGHRSVQSPVLAYQDPPPRGYDNVPRPPVYEPQTHTVPTQRETDFLRNLQRQKAEAHNMSSSWYAGDQSSHQPDWSPLSTQQHPNSSLPANQQPRRLAKTQSDLSFDSLNNTYFNNTSTPNTPTSNNGGLLHNSINNFSTGTNGAQGHRMDGFFRNRVIEPNWMTDPPPPKSFREDYIIRNVPMNTTVNSDFERFRLEPTYREPNRATSVVTEPSNFRSYHRDGPIQSSDQQVQPQSQPPQQPQPSHFDNPYQRSSNHIQHREPSPVVSPPIISYAHQPNPFSFPNPINQVNYNQEESLLRAGAGGGYQDRRVAQGSTDQVYQNVPTVAAAAVAFREKERPASQYLESNRNSAVFPNEPIRLTNDRVLRIHPHQPEQDLYHHQMPEEPYYPPPQPVQQSQRARIQSPLRDYARLTSPIREVAPQPSQPVHVQPQQQPNPDRIFSPVESKVFNRSGPTVINGFTSNRHTYNSHTDDYDARNRRDSSQPPVAIIEPNINVHMPSDPIPYNKPHFGHGHGHTHNHHHGHNVHPVKPTSHYSNPTFSPNSNYENDNDSDLDIEEMARRALPKYLRDSDKTGRHQNLYGENLHGILIKNPSLHRSSSKKVVFIDQDKASAATAGSGEVPPHVRAYDDAIEEPLSNWSKLTDQLGGDLAAVKPKVLAIFDSVRNYLWTAAGKPEPSGEEAQKMLSPIVNLLGEINNFKETKRKTPQWNHLNSIAEALPALGWLTVKKTPAPHVKEYIEAAQFYINPILREFKDSDPRHVEWTKAWKSIFEEMQKFVRQVHTTGLVWNSAPGSVPDSSSAAPSAPPAPRAPGGPGGPPPPPPPPPADFLANIAPPPVDTDKANRDALFAALNQGENVTSRLKKVTSDMQTHKNPGLRGTALVPAAPQQGGASSGAPAKAPAAPAKKPPHKELENGKQWIVEYFVNDPNIVIDVADKKQTVYIFRCENSVIKVNGKANSITLDGCKKTSVVFDALVAQCETVNCQSVQIQTLGELPTLSIQKTDGCQVYLSKAAQACEIVTSKSSEMNISLQTTEDGDYSEFPVPEQFKTTFVNGKLVTVVSDIA</sequence>
<dbReference type="KEGG" id="crq:GCK72_023221"/>
<dbReference type="Gene3D" id="2.160.20.70">
    <property type="match status" value="1"/>
</dbReference>
<dbReference type="InterPro" id="IPR028417">
    <property type="entry name" value="CAP_CS_C"/>
</dbReference>
<feature type="compositionally biased region" description="Basic and acidic residues" evidence="3">
    <location>
        <begin position="665"/>
        <end position="677"/>
    </location>
</feature>
<feature type="region of interest" description="Disordered" evidence="3">
    <location>
        <begin position="203"/>
        <end position="324"/>
    </location>
</feature>
<feature type="domain" description="C-CAP/cofactor C-like" evidence="4">
    <location>
        <begin position="1103"/>
        <end position="1239"/>
    </location>
</feature>
<dbReference type="InterPro" id="IPR016098">
    <property type="entry name" value="CAP/MinC_C"/>
</dbReference>
<feature type="region of interest" description="Disordered" evidence="3">
    <location>
        <begin position="398"/>
        <end position="474"/>
    </location>
</feature>
<gene>
    <name evidence="5" type="primary">Cre-cas-1</name>
    <name evidence="5" type="ORF">CRE_16725</name>
</gene>
<reference evidence="5" key="1">
    <citation type="submission" date="2007-07" db="EMBL/GenBank/DDBJ databases">
        <title>PCAP assembly of the Caenorhabditis remanei genome.</title>
        <authorList>
            <consortium name="The Caenorhabditis remanei Sequencing Consortium"/>
            <person name="Wilson R.K."/>
        </authorList>
    </citation>
    <scope>NUCLEOTIDE SEQUENCE [LARGE SCALE GENOMIC DNA]</scope>
    <source>
        <strain evidence="5">PB4641</strain>
    </source>
</reference>
<feature type="region of interest" description="Disordered" evidence="3">
    <location>
        <begin position="984"/>
        <end position="1036"/>
    </location>
</feature>
<dbReference type="Pfam" id="PF01213">
    <property type="entry name" value="CAP_N-CM"/>
    <property type="match status" value="1"/>
</dbReference>
<dbReference type="InterPro" id="IPR036222">
    <property type="entry name" value="CAP_N_sf"/>
</dbReference>
<dbReference type="GO" id="GO:0003779">
    <property type="term" value="F:actin binding"/>
    <property type="evidence" value="ECO:0007669"/>
    <property type="project" value="InterPro"/>
</dbReference>
<dbReference type="FunFam" id="1.25.40.330:FF:000001">
    <property type="entry name" value="Adenylyl cyclase-associated protein"/>
    <property type="match status" value="1"/>
</dbReference>
<feature type="compositionally biased region" description="Basic residues" evidence="3">
    <location>
        <begin position="707"/>
        <end position="722"/>
    </location>
</feature>
<dbReference type="CTD" id="9809059"/>
<dbReference type="InterPro" id="IPR036223">
    <property type="entry name" value="CAP_C_sf"/>
</dbReference>
<feature type="compositionally biased region" description="Low complexity" evidence="3">
    <location>
        <begin position="1079"/>
        <end position="1100"/>
    </location>
</feature>
<dbReference type="GO" id="GO:0007015">
    <property type="term" value="P:actin filament organization"/>
    <property type="evidence" value="ECO:0007669"/>
    <property type="project" value="TreeGrafter"/>
</dbReference>
<evidence type="ECO:0000259" key="4">
    <source>
        <dbReference type="PROSITE" id="PS51329"/>
    </source>
</evidence>
<dbReference type="Gene3D" id="1.25.40.330">
    <property type="entry name" value="Adenylate cyclase-associated CAP, N-terminal domain"/>
    <property type="match status" value="1"/>
</dbReference>
<dbReference type="InterPro" id="IPR013912">
    <property type="entry name" value="Adenylate_cyclase-assoc_CAP_C"/>
</dbReference>
<comment type="similarity">
    <text evidence="1 2">Belongs to the CAP family.</text>
</comment>
<evidence type="ECO:0000256" key="1">
    <source>
        <dbReference type="ARBA" id="ARBA00007659"/>
    </source>
</evidence>
<dbReference type="InterPro" id="IPR017901">
    <property type="entry name" value="C-CAP_CF_C-like"/>
</dbReference>
<proteinExistence type="inferred from homology"/>
<dbReference type="PANTHER" id="PTHR10652">
    <property type="entry name" value="ADENYLYL CYCLASE-ASSOCIATED PROTEIN"/>
    <property type="match status" value="1"/>
</dbReference>
<dbReference type="Proteomes" id="UP000008281">
    <property type="component" value="Unassembled WGS sequence"/>
</dbReference>
<dbReference type="PROSITE" id="PS51329">
    <property type="entry name" value="C_CAP_COFACTOR_C"/>
    <property type="match status" value="1"/>
</dbReference>
<feature type="compositionally biased region" description="Low complexity" evidence="3">
    <location>
        <begin position="119"/>
        <end position="135"/>
    </location>
</feature>
<feature type="region of interest" description="Disordered" evidence="3">
    <location>
        <begin position="576"/>
        <end position="598"/>
    </location>
</feature>
<organism evidence="6">
    <name type="scientific">Caenorhabditis remanei</name>
    <name type="common">Caenorhabditis vulgaris</name>
    <dbReference type="NCBI Taxonomy" id="31234"/>
    <lineage>
        <taxon>Eukaryota</taxon>
        <taxon>Metazoa</taxon>
        <taxon>Ecdysozoa</taxon>
        <taxon>Nematoda</taxon>
        <taxon>Chromadorea</taxon>
        <taxon>Rhabditida</taxon>
        <taxon>Rhabditina</taxon>
        <taxon>Rhabditomorpha</taxon>
        <taxon>Rhabditoidea</taxon>
        <taxon>Rhabditidae</taxon>
        <taxon>Peloderinae</taxon>
        <taxon>Caenorhabditis</taxon>
    </lineage>
</organism>
<feature type="compositionally biased region" description="Low complexity" evidence="3">
    <location>
        <begin position="303"/>
        <end position="320"/>
    </location>
</feature>
<feature type="region of interest" description="Disordered" evidence="3">
    <location>
        <begin position="117"/>
        <end position="168"/>
    </location>
</feature>
<dbReference type="InterPro" id="IPR006599">
    <property type="entry name" value="CARP_motif"/>
</dbReference>
<evidence type="ECO:0000256" key="3">
    <source>
        <dbReference type="SAM" id="MobiDB-lite"/>
    </source>
</evidence>
<feature type="compositionally biased region" description="Low complexity" evidence="3">
    <location>
        <begin position="985"/>
        <end position="998"/>
    </location>
</feature>
<feature type="region of interest" description="Disordered" evidence="3">
    <location>
        <begin position="611"/>
        <end position="635"/>
    </location>
</feature>
<dbReference type="Pfam" id="PF21938">
    <property type="entry name" value="CAP_N"/>
    <property type="match status" value="1"/>
</dbReference>
<dbReference type="InParanoid" id="E3MAP1"/>
<dbReference type="GO" id="GO:0005737">
    <property type="term" value="C:cytoplasm"/>
    <property type="evidence" value="ECO:0007669"/>
    <property type="project" value="TreeGrafter"/>
</dbReference>
<evidence type="ECO:0000313" key="5">
    <source>
        <dbReference type="EMBL" id="EFO97331.1"/>
    </source>
</evidence>
<feature type="region of interest" description="Disordered" evidence="3">
    <location>
        <begin position="80"/>
        <end position="101"/>
    </location>
</feature>
<feature type="compositionally biased region" description="Polar residues" evidence="3">
    <location>
        <begin position="159"/>
        <end position="168"/>
    </location>
</feature>